<evidence type="ECO:0000313" key="5">
    <source>
        <dbReference type="EMBL" id="CAB4984998.1"/>
    </source>
</evidence>
<protein>
    <submittedName>
        <fullName evidence="2">Unannotated protein</fullName>
    </submittedName>
</protein>
<evidence type="ECO:0000313" key="3">
    <source>
        <dbReference type="EMBL" id="CAB4835273.1"/>
    </source>
</evidence>
<dbReference type="EMBL" id="CAFBMH010000059">
    <property type="protein sequence ID" value="CAB4913234.1"/>
    <property type="molecule type" value="Genomic_DNA"/>
</dbReference>
<feature type="transmembrane region" description="Helical" evidence="1">
    <location>
        <begin position="21"/>
        <end position="44"/>
    </location>
</feature>
<evidence type="ECO:0000313" key="4">
    <source>
        <dbReference type="EMBL" id="CAB4913234.1"/>
    </source>
</evidence>
<dbReference type="AlphaFoldDB" id="A0A6J6SXD2"/>
<keyword evidence="1" id="KW-0472">Membrane</keyword>
<accession>A0A6J6SXD2</accession>
<proteinExistence type="predicted"/>
<organism evidence="2">
    <name type="scientific">freshwater metagenome</name>
    <dbReference type="NCBI Taxonomy" id="449393"/>
    <lineage>
        <taxon>unclassified sequences</taxon>
        <taxon>metagenomes</taxon>
        <taxon>ecological metagenomes</taxon>
    </lineage>
</organism>
<evidence type="ECO:0000256" key="1">
    <source>
        <dbReference type="SAM" id="Phobius"/>
    </source>
</evidence>
<name>A0A6J6SXD2_9ZZZZ</name>
<reference evidence="2" key="1">
    <citation type="submission" date="2020-05" db="EMBL/GenBank/DDBJ databases">
        <authorList>
            <person name="Chiriac C."/>
            <person name="Salcher M."/>
            <person name="Ghai R."/>
            <person name="Kavagutti S V."/>
        </authorList>
    </citation>
    <scope>NUCLEOTIDE SEQUENCE</scope>
</reference>
<sequence>MNSNSRHTAFVATRARGDRGASLVLALAVMLAMSGIIGGLVTFVTTSDRVAVNLTLKRNRQYAADGAVEQAIRAVQTDTTMNGLLGTTCPFASGHFNPPAPINGVSIRVDCAGAAVPVLDGLNRVVLERNVVFLACVDTNVACTDATALLRAKVNFPTNAAGALIGSFVQSWSVK</sequence>
<dbReference type="EMBL" id="CAEZYR010000030">
    <property type="protein sequence ID" value="CAB4739378.1"/>
    <property type="molecule type" value="Genomic_DNA"/>
</dbReference>
<evidence type="ECO:0000313" key="2">
    <source>
        <dbReference type="EMBL" id="CAB4739378.1"/>
    </source>
</evidence>
<keyword evidence="1" id="KW-1133">Transmembrane helix</keyword>
<keyword evidence="1" id="KW-0812">Transmembrane</keyword>
<dbReference type="EMBL" id="CAFBOS010000025">
    <property type="protein sequence ID" value="CAB4984998.1"/>
    <property type="molecule type" value="Genomic_DNA"/>
</dbReference>
<gene>
    <name evidence="2" type="ORF">UFOPK2754_01051</name>
    <name evidence="3" type="ORF">UFOPK3139_02384</name>
    <name evidence="4" type="ORF">UFOPK3543_01644</name>
    <name evidence="5" type="ORF">UFOPK3967_00614</name>
</gene>
<dbReference type="EMBL" id="CAFABA010000119">
    <property type="protein sequence ID" value="CAB4835273.1"/>
    <property type="molecule type" value="Genomic_DNA"/>
</dbReference>